<keyword evidence="2" id="KW-0040">ANK repeat</keyword>
<evidence type="ECO:0000313" key="3">
    <source>
        <dbReference type="EMBL" id="GFF19864.1"/>
    </source>
</evidence>
<organism evidence="3 4">
    <name type="scientific">Aspergillus terreus</name>
    <dbReference type="NCBI Taxonomy" id="33178"/>
    <lineage>
        <taxon>Eukaryota</taxon>
        <taxon>Fungi</taxon>
        <taxon>Dikarya</taxon>
        <taxon>Ascomycota</taxon>
        <taxon>Pezizomycotina</taxon>
        <taxon>Eurotiomycetes</taxon>
        <taxon>Eurotiomycetidae</taxon>
        <taxon>Eurotiales</taxon>
        <taxon>Aspergillaceae</taxon>
        <taxon>Aspergillus</taxon>
        <taxon>Aspergillus subgen. Circumdati</taxon>
    </lineage>
</organism>
<dbReference type="PANTHER" id="PTHR24198:SF165">
    <property type="entry name" value="ANKYRIN REPEAT-CONTAINING PROTEIN-RELATED"/>
    <property type="match status" value="1"/>
</dbReference>
<proteinExistence type="predicted"/>
<dbReference type="PROSITE" id="PS50297">
    <property type="entry name" value="ANK_REP_REGION"/>
    <property type="match status" value="8"/>
</dbReference>
<dbReference type="GO" id="GO:0006508">
    <property type="term" value="P:proteolysis"/>
    <property type="evidence" value="ECO:0007669"/>
    <property type="project" value="InterPro"/>
</dbReference>
<sequence length="1163" mass="127914">MVEVSVLRGRLTQAARAVRAITRCSCGGRESQESSQKALLILSELLDLLYQVREQLGWAVEKWVTAPARLNALDEMLSCFESTVRTIEVTFQPGGVSSRTYRKGLLERTFLPRLEQYKTYFIVTLQPDSREKSLVEQQLRGSIREFLDLESTPASGDGESNSGADFHNITSPIVSRNAISLCNVSQQRQKGTCQWIFGEEKYKAWLFGTYRTLFCTGPAGVGKTFLASSIIENIQNTFTSPEVAIVFLFCQEEKEDDQSGSTGMFTNILAQLVHRRGSASYATASLYQSESHAKGKATAKSYQNAIRSEINHFTKVFFIIDGLDMLHDKDKILNRFQKFPDQAQFLFTLRDPRHSEKDVAISVIAPRRDLETYIDSRISQDTHLTSLLRKYSPHLKQAVIQQVIDKAHYVFLLARLHLDVLSRCTDASLLQRALLHLPETLNDAYADSIKQIASQNRPLTVSELKSAIFFEPQNGVAQKEPSSFEQILHTDTAGILTVDPITSTVHLVHKTAKEYLTGAAARVFFPTARKHIAETCLTVITSDEVVDDCYINHGTTPRNPERSSLVNYAATYWGHHAREAPEEEQTTQVLIGAFLKKLCWRRPPANTEYLPEEASIPAQLGLGKYFPDWSALHVLAYFGIIAKALRMIEKGDDVNDQDNSMGITPLHCAAYRGNEEMVELLLDNKADINATCKDGSTAMHLATEQGHRKIMKLLLTRRANSRTANRHGVTALQLAVGTAYDEATVPMLIKSRSDMDAQNSLTGNSTLHIAVELHRSRILLFLLERGASMNVFNKQGLNPLQMAAKTNNCEAMSLLLERGAKVDICSLFGSRALHIAAMEGNWTAFDILLIGGANINAWNSEGDTLLHEQASKARTTSIAAHLLEQGANVEARSAQGYTPIQCAAMSGNKRMFFFLLDNGAKVDVQTAKGESLLHITPPSGPDYLDILIALVKLGLDVGALCSKGWTPLHQTVYVGTGSLDIEFDKTAEYIQLLLSHGADINAPAASLLREAPLHLATMATIPRPSLVSFLVVHGASVNCLTSEGKTPLHLAAERGRDSIFRALLDVGADLTIKISNGGDDDDGEEGGKTPLDIARNHPWGALWFDDQGNLLLADENFQGSIATTIEIESDSGTDDEIGGSTLVGEEGSQWGSVSSAPVISIIE</sequence>
<dbReference type="AlphaFoldDB" id="A0A5M3Z261"/>
<comment type="caution">
    <text evidence="3">The sequence shown here is derived from an EMBL/GenBank/DDBJ whole genome shotgun (WGS) entry which is preliminary data.</text>
</comment>
<dbReference type="VEuPathDB" id="FungiDB:ATEG_03496"/>
<reference evidence="3 4" key="1">
    <citation type="submission" date="2020-01" db="EMBL/GenBank/DDBJ databases">
        <title>Aspergillus terreus IFO 6365 whole genome shotgun sequence.</title>
        <authorList>
            <person name="Kanamasa S."/>
            <person name="Takahashi H."/>
        </authorList>
    </citation>
    <scope>NUCLEOTIDE SEQUENCE [LARGE SCALE GENOMIC DNA]</scope>
    <source>
        <strain evidence="3 4">IFO 6365</strain>
    </source>
</reference>
<evidence type="ECO:0000313" key="4">
    <source>
        <dbReference type="Proteomes" id="UP000452235"/>
    </source>
</evidence>
<evidence type="ECO:0000256" key="1">
    <source>
        <dbReference type="ARBA" id="ARBA00022737"/>
    </source>
</evidence>
<dbReference type="PRINTS" id="PR01415">
    <property type="entry name" value="ANKYRIN"/>
</dbReference>
<accession>A0A5M3Z261</accession>
<dbReference type="InterPro" id="IPR001995">
    <property type="entry name" value="Peptidase_A2_cat"/>
</dbReference>
<dbReference type="InterPro" id="IPR056884">
    <property type="entry name" value="NPHP3-like_N"/>
</dbReference>
<dbReference type="SMART" id="SM00248">
    <property type="entry name" value="ANK"/>
    <property type="match status" value="12"/>
</dbReference>
<evidence type="ECO:0000256" key="2">
    <source>
        <dbReference type="ARBA" id="ARBA00023043"/>
    </source>
</evidence>
<dbReference type="PROSITE" id="PS50175">
    <property type="entry name" value="ASP_PROT_RETROV"/>
    <property type="match status" value="1"/>
</dbReference>
<dbReference type="OrthoDB" id="1577640at2759"/>
<dbReference type="PANTHER" id="PTHR24198">
    <property type="entry name" value="ANKYRIN REPEAT AND PROTEIN KINASE DOMAIN-CONTAINING PROTEIN"/>
    <property type="match status" value="1"/>
</dbReference>
<dbReference type="Pfam" id="PF24883">
    <property type="entry name" value="NPHP3_N"/>
    <property type="match status" value="1"/>
</dbReference>
<name>A0A5M3Z261_ASPTE</name>
<gene>
    <name evidence="3" type="ORF">ATEIFO6365_0011012300</name>
</gene>
<protein>
    <submittedName>
        <fullName evidence="3">NACHT and Ankyrin domain protein</fullName>
    </submittedName>
</protein>
<keyword evidence="4" id="KW-1185">Reference proteome</keyword>
<dbReference type="Gene3D" id="3.40.50.300">
    <property type="entry name" value="P-loop containing nucleotide triphosphate hydrolases"/>
    <property type="match status" value="1"/>
</dbReference>
<dbReference type="PROSITE" id="PS50088">
    <property type="entry name" value="ANK_REPEAT"/>
    <property type="match status" value="10"/>
</dbReference>
<dbReference type="SUPFAM" id="SSF48403">
    <property type="entry name" value="Ankyrin repeat"/>
    <property type="match status" value="2"/>
</dbReference>
<dbReference type="InterPro" id="IPR036770">
    <property type="entry name" value="Ankyrin_rpt-contain_sf"/>
</dbReference>
<dbReference type="InterPro" id="IPR002110">
    <property type="entry name" value="Ankyrin_rpt"/>
</dbReference>
<dbReference type="Proteomes" id="UP000452235">
    <property type="component" value="Unassembled WGS sequence"/>
</dbReference>
<dbReference type="Gene3D" id="1.25.40.20">
    <property type="entry name" value="Ankyrin repeat-containing domain"/>
    <property type="match status" value="3"/>
</dbReference>
<dbReference type="SUPFAM" id="SSF52540">
    <property type="entry name" value="P-loop containing nucleoside triphosphate hydrolases"/>
    <property type="match status" value="1"/>
</dbReference>
<keyword evidence="1" id="KW-0677">Repeat</keyword>
<dbReference type="Pfam" id="PF12796">
    <property type="entry name" value="Ank_2"/>
    <property type="match status" value="4"/>
</dbReference>
<dbReference type="InterPro" id="IPR027417">
    <property type="entry name" value="P-loop_NTPase"/>
</dbReference>
<dbReference type="EMBL" id="BLJY01000011">
    <property type="protein sequence ID" value="GFF19864.1"/>
    <property type="molecule type" value="Genomic_DNA"/>
</dbReference>
<dbReference type="GO" id="GO:0004190">
    <property type="term" value="F:aspartic-type endopeptidase activity"/>
    <property type="evidence" value="ECO:0007669"/>
    <property type="project" value="InterPro"/>
</dbReference>